<name>A0A316ABS3_9ACTN</name>
<dbReference type="PROSITE" id="PS00117">
    <property type="entry name" value="GAL_P_UDP_TRANSF_I"/>
    <property type="match status" value="1"/>
</dbReference>
<protein>
    <recommendedName>
        <fullName evidence="5 12">Galactose-1-phosphate uridylyltransferase</fullName>
        <ecNumber evidence="4 12">2.7.7.12</ecNumber>
    </recommendedName>
</protein>
<feature type="binding site" evidence="14">
    <location>
        <position position="202"/>
    </location>
    <ligand>
        <name>Zn(2+)</name>
        <dbReference type="ChEBI" id="CHEBI:29105"/>
    </ligand>
</feature>
<evidence type="ECO:0000256" key="7">
    <source>
        <dbReference type="ARBA" id="ARBA00022695"/>
    </source>
</evidence>
<evidence type="ECO:0000259" key="17">
    <source>
        <dbReference type="Pfam" id="PF02744"/>
    </source>
</evidence>
<keyword evidence="6 15" id="KW-0808">Transferase</keyword>
<sequence>MAQVRRTDRQMADGRPIHYYDDTEPWLSGASTRSAVDTRDLPSVATTSTMRWDVLTGEWVAHAAHRQDRTFMPPADLCPLCPARPGREPGEVPEADYDVVVFSNRFPSYAGAGTSLAEEPAGLVDGEPLWPVRAAVGQCEVVCFTADHSATFASLPVSRVRTVVEAWADRTAELSSLSGVAGSGEVFVFENRGKEIGVTLQHPHGQIYAYPEPTPRTSQLIVQASRHQRAHGTSLLADVLAAEQRAGTRVVLRGEHWTAYVPAAARWPVEFHLAPHRDVPDLAALDAGERDELAVVYSEMLGRLDRYFDGVDALPYIAGWHQAPLGRERELGRLHLQAFSVLRQPGKLKYLAGSESGVGAWINDTTPERIADRLREVAS</sequence>
<dbReference type="NCBIfam" id="TIGR00209">
    <property type="entry name" value="galT_1"/>
    <property type="match status" value="1"/>
</dbReference>
<dbReference type="RefSeq" id="WP_172601979.1">
    <property type="nucleotide sequence ID" value="NZ_QGDQ01000039.1"/>
</dbReference>
<evidence type="ECO:0000256" key="3">
    <source>
        <dbReference type="ARBA" id="ARBA00010951"/>
    </source>
</evidence>
<feature type="binding site" evidence="14">
    <location>
        <position position="78"/>
    </location>
    <ligand>
        <name>Zn(2+)</name>
        <dbReference type="ChEBI" id="CHEBI:29105"/>
    </ligand>
</feature>
<evidence type="ECO:0000256" key="4">
    <source>
        <dbReference type="ARBA" id="ARBA00012384"/>
    </source>
</evidence>
<comment type="cofactor">
    <cofactor evidence="14">
        <name>Zn(2+)</name>
        <dbReference type="ChEBI" id="CHEBI:29105"/>
    </cofactor>
    <text evidence="14">Binds 1 zinc ion per subunit.</text>
</comment>
<keyword evidence="7 15" id="KW-0548">Nucleotidyltransferase</keyword>
<dbReference type="Proteomes" id="UP000245469">
    <property type="component" value="Unassembled WGS sequence"/>
</dbReference>
<evidence type="ECO:0000256" key="15">
    <source>
        <dbReference type="RuleBase" id="RU000506"/>
    </source>
</evidence>
<dbReference type="PANTHER" id="PTHR11943:SF1">
    <property type="entry name" value="GALACTOSE-1-PHOSPHATE URIDYLYLTRANSFERASE"/>
    <property type="match status" value="1"/>
</dbReference>
<organism evidence="18 19">
    <name type="scientific">Quadrisphaera granulorum</name>
    <dbReference type="NCBI Taxonomy" id="317664"/>
    <lineage>
        <taxon>Bacteria</taxon>
        <taxon>Bacillati</taxon>
        <taxon>Actinomycetota</taxon>
        <taxon>Actinomycetes</taxon>
        <taxon>Kineosporiales</taxon>
        <taxon>Kineosporiaceae</taxon>
        <taxon>Quadrisphaera</taxon>
    </lineage>
</organism>
<dbReference type="GO" id="GO:0005737">
    <property type="term" value="C:cytoplasm"/>
    <property type="evidence" value="ECO:0007669"/>
    <property type="project" value="TreeGrafter"/>
</dbReference>
<dbReference type="UniPathway" id="UPA00214"/>
<evidence type="ECO:0000256" key="10">
    <source>
        <dbReference type="ARBA" id="ARBA00023144"/>
    </source>
</evidence>
<feature type="active site" description="Tele-UMP-histidine intermediate" evidence="13">
    <location>
        <position position="204"/>
    </location>
</feature>
<feature type="binding site" evidence="14">
    <location>
        <position position="81"/>
    </location>
    <ligand>
        <name>Zn(2+)</name>
        <dbReference type="ChEBI" id="CHEBI:29105"/>
    </ligand>
</feature>
<dbReference type="AlphaFoldDB" id="A0A316ABS3"/>
<dbReference type="Pfam" id="PF01087">
    <property type="entry name" value="GalP_UDP_transf"/>
    <property type="match status" value="1"/>
</dbReference>
<comment type="similarity">
    <text evidence="3 15">Belongs to the galactose-1-phosphate uridylyltransferase type 1 family.</text>
</comment>
<dbReference type="EC" id="2.7.7.12" evidence="4 12"/>
<dbReference type="GO" id="GO:0008108">
    <property type="term" value="F:UDP-glucose:hexose-1-phosphate uridylyltransferase activity"/>
    <property type="evidence" value="ECO:0007669"/>
    <property type="project" value="UniProtKB-UniRule"/>
</dbReference>
<dbReference type="EMBL" id="QGDQ01000039">
    <property type="protein sequence ID" value="PWJ47277.1"/>
    <property type="molecule type" value="Genomic_DNA"/>
</dbReference>
<accession>A0A316ABS3</accession>
<dbReference type="InterPro" id="IPR005850">
    <property type="entry name" value="GalP_Utransf_C"/>
</dbReference>
<dbReference type="InterPro" id="IPR001937">
    <property type="entry name" value="GalP_UDPtransf1"/>
</dbReference>
<comment type="pathway">
    <text evidence="2 15">Carbohydrate metabolism; galactose metabolism.</text>
</comment>
<evidence type="ECO:0000256" key="14">
    <source>
        <dbReference type="PIRSR" id="PIRSR000808-3"/>
    </source>
</evidence>
<dbReference type="GO" id="GO:0008270">
    <property type="term" value="F:zinc ion binding"/>
    <property type="evidence" value="ECO:0007669"/>
    <property type="project" value="InterPro"/>
</dbReference>
<dbReference type="InterPro" id="IPR005849">
    <property type="entry name" value="GalP_Utransf_N"/>
</dbReference>
<keyword evidence="11 15" id="KW-0119">Carbohydrate metabolism</keyword>
<keyword evidence="8 14" id="KW-0479">Metal-binding</keyword>
<keyword evidence="9 14" id="KW-0862">Zinc</keyword>
<keyword evidence="10 15" id="KW-0299">Galactose metabolism</keyword>
<reference evidence="18 19" key="1">
    <citation type="submission" date="2018-03" db="EMBL/GenBank/DDBJ databases">
        <title>Genomic Encyclopedia of Archaeal and Bacterial Type Strains, Phase II (KMG-II): from individual species to whole genera.</title>
        <authorList>
            <person name="Goeker M."/>
        </authorList>
    </citation>
    <scope>NUCLEOTIDE SEQUENCE [LARGE SCALE GENOMIC DNA]</scope>
    <source>
        <strain evidence="18 19">DSM 44889</strain>
    </source>
</reference>
<gene>
    <name evidence="18" type="ORF">BXY45_1398</name>
</gene>
<evidence type="ECO:0000256" key="8">
    <source>
        <dbReference type="ARBA" id="ARBA00022723"/>
    </source>
</evidence>
<dbReference type="Pfam" id="PF02744">
    <property type="entry name" value="GalP_UDP_tr_C"/>
    <property type="match status" value="1"/>
</dbReference>
<proteinExistence type="inferred from homology"/>
<feature type="domain" description="Galactose-1-phosphate uridyl transferase C-terminal" evidence="17">
    <location>
        <begin position="226"/>
        <end position="377"/>
    </location>
</feature>
<evidence type="ECO:0000256" key="12">
    <source>
        <dbReference type="NCBIfam" id="TIGR00209"/>
    </source>
</evidence>
<evidence type="ECO:0000256" key="13">
    <source>
        <dbReference type="PIRSR" id="PIRSR000808-1"/>
    </source>
</evidence>
<evidence type="ECO:0000259" key="16">
    <source>
        <dbReference type="Pfam" id="PF01087"/>
    </source>
</evidence>
<dbReference type="InterPro" id="IPR019779">
    <property type="entry name" value="GalP_UDPtransf1_His-AS"/>
</dbReference>
<dbReference type="Gene3D" id="3.30.428.10">
    <property type="entry name" value="HIT-like"/>
    <property type="match status" value="2"/>
</dbReference>
<evidence type="ECO:0000256" key="2">
    <source>
        <dbReference type="ARBA" id="ARBA00004947"/>
    </source>
</evidence>
<dbReference type="InterPro" id="IPR036265">
    <property type="entry name" value="HIT-like_sf"/>
</dbReference>
<keyword evidence="19" id="KW-1185">Reference proteome</keyword>
<evidence type="ECO:0000313" key="19">
    <source>
        <dbReference type="Proteomes" id="UP000245469"/>
    </source>
</evidence>
<comment type="caution">
    <text evidence="18">The sequence shown here is derived from an EMBL/GenBank/DDBJ whole genome shotgun (WGS) entry which is preliminary data.</text>
</comment>
<evidence type="ECO:0000313" key="18">
    <source>
        <dbReference type="EMBL" id="PWJ47277.1"/>
    </source>
</evidence>
<evidence type="ECO:0000256" key="1">
    <source>
        <dbReference type="ARBA" id="ARBA00001107"/>
    </source>
</evidence>
<evidence type="ECO:0000256" key="9">
    <source>
        <dbReference type="ARBA" id="ARBA00022833"/>
    </source>
</evidence>
<evidence type="ECO:0000256" key="11">
    <source>
        <dbReference type="ARBA" id="ARBA00023277"/>
    </source>
</evidence>
<evidence type="ECO:0000256" key="5">
    <source>
        <dbReference type="ARBA" id="ARBA00016340"/>
    </source>
</evidence>
<dbReference type="SUPFAM" id="SSF54197">
    <property type="entry name" value="HIT-like"/>
    <property type="match status" value="2"/>
</dbReference>
<feature type="domain" description="Galactose-1-phosphate uridyl transferase N-terminal" evidence="16">
    <location>
        <begin position="48"/>
        <end position="210"/>
    </location>
</feature>
<dbReference type="PIRSF" id="PIRSF000808">
    <property type="entry name" value="GalT"/>
    <property type="match status" value="1"/>
</dbReference>
<feature type="binding site" evidence="14">
    <location>
        <position position="148"/>
    </location>
    <ligand>
        <name>Zn(2+)</name>
        <dbReference type="ChEBI" id="CHEBI:29105"/>
    </ligand>
</feature>
<comment type="catalytic activity">
    <reaction evidence="1 15">
        <text>alpha-D-galactose 1-phosphate + UDP-alpha-D-glucose = alpha-D-glucose 1-phosphate + UDP-alpha-D-galactose</text>
        <dbReference type="Rhea" id="RHEA:13989"/>
        <dbReference type="ChEBI" id="CHEBI:58336"/>
        <dbReference type="ChEBI" id="CHEBI:58601"/>
        <dbReference type="ChEBI" id="CHEBI:58885"/>
        <dbReference type="ChEBI" id="CHEBI:66914"/>
        <dbReference type="EC" id="2.7.7.12"/>
    </reaction>
</comment>
<dbReference type="GO" id="GO:0033499">
    <property type="term" value="P:galactose catabolic process via UDP-galactose, Leloir pathway"/>
    <property type="evidence" value="ECO:0007669"/>
    <property type="project" value="TreeGrafter"/>
</dbReference>
<dbReference type="PANTHER" id="PTHR11943">
    <property type="entry name" value="GALACTOSE-1-PHOSPHATE URIDYLYLTRANSFERASE"/>
    <property type="match status" value="1"/>
</dbReference>
<evidence type="ECO:0000256" key="6">
    <source>
        <dbReference type="ARBA" id="ARBA00022679"/>
    </source>
</evidence>